<evidence type="ECO:0000313" key="1">
    <source>
        <dbReference type="EMBL" id="GAH49021.1"/>
    </source>
</evidence>
<protein>
    <submittedName>
        <fullName evidence="1">Uncharacterized protein</fullName>
    </submittedName>
</protein>
<feature type="non-terminal residue" evidence="1">
    <location>
        <position position="1"/>
    </location>
</feature>
<dbReference type="EMBL" id="BARU01021744">
    <property type="protein sequence ID" value="GAH49021.1"/>
    <property type="molecule type" value="Genomic_DNA"/>
</dbReference>
<proteinExistence type="predicted"/>
<sequence length="266" mass="30198">GYLVLTKQSKHVFAKINAQDLTWQESVDNAGRPVVRYDGVLELNDKREIVFTPETIGESSFGFGDDIGMAKISERGLTYIYDENVEDKKGDLFKAFDLVPFEDGRLVDDKGRTKMKANNFKQHLRWFLLKDNRGRDLTRWDGALGINTGKFELETITDLNSYSGIPGKIGIPTTSTLSVTDLKGNAQGQPISNSDLLDKQGNCVDINDTDIAKLFDYRGRIRYQADDYIRYKGQTALRQKQEYKDGHGLLEERHFGRGRKVISSMR</sequence>
<name>X1FTQ6_9ZZZZ</name>
<accession>X1FTQ6</accession>
<gene>
    <name evidence="1" type="ORF">S03H2_35534</name>
</gene>
<reference evidence="1" key="1">
    <citation type="journal article" date="2014" name="Front. Microbiol.">
        <title>High frequency of phylogenetically diverse reductive dehalogenase-homologous genes in deep subseafloor sedimentary metagenomes.</title>
        <authorList>
            <person name="Kawai M."/>
            <person name="Futagami T."/>
            <person name="Toyoda A."/>
            <person name="Takaki Y."/>
            <person name="Nishi S."/>
            <person name="Hori S."/>
            <person name="Arai W."/>
            <person name="Tsubouchi T."/>
            <person name="Morono Y."/>
            <person name="Uchiyama I."/>
            <person name="Ito T."/>
            <person name="Fujiyama A."/>
            <person name="Inagaki F."/>
            <person name="Takami H."/>
        </authorList>
    </citation>
    <scope>NUCLEOTIDE SEQUENCE</scope>
    <source>
        <strain evidence="1">Expedition CK06-06</strain>
    </source>
</reference>
<dbReference type="AlphaFoldDB" id="X1FTQ6"/>
<organism evidence="1">
    <name type="scientific">marine sediment metagenome</name>
    <dbReference type="NCBI Taxonomy" id="412755"/>
    <lineage>
        <taxon>unclassified sequences</taxon>
        <taxon>metagenomes</taxon>
        <taxon>ecological metagenomes</taxon>
    </lineage>
</organism>
<comment type="caution">
    <text evidence="1">The sequence shown here is derived from an EMBL/GenBank/DDBJ whole genome shotgun (WGS) entry which is preliminary data.</text>
</comment>